<gene>
    <name evidence="2" type="ORF">RI844_07410</name>
</gene>
<name>A0ABZ0GTM0_9GAMM</name>
<dbReference type="SUPFAM" id="SSF52833">
    <property type="entry name" value="Thioredoxin-like"/>
    <property type="match status" value="1"/>
</dbReference>
<evidence type="ECO:0000313" key="2">
    <source>
        <dbReference type="EMBL" id="WOH39040.1"/>
    </source>
</evidence>
<accession>A0ABZ0GTM0</accession>
<evidence type="ECO:0000313" key="3">
    <source>
        <dbReference type="Proteomes" id="UP001301442"/>
    </source>
</evidence>
<dbReference type="PANTHER" id="PTHR13887:SF54">
    <property type="entry name" value="DSBA FAMILY PROTEIN"/>
    <property type="match status" value="1"/>
</dbReference>
<protein>
    <submittedName>
        <fullName evidence="2">DsbA family protein</fullName>
    </submittedName>
</protein>
<dbReference type="EMBL" id="CP136600">
    <property type="protein sequence ID" value="WOH39040.1"/>
    <property type="molecule type" value="Genomic_DNA"/>
</dbReference>
<dbReference type="Gene3D" id="3.40.30.10">
    <property type="entry name" value="Glutaredoxin"/>
    <property type="match status" value="1"/>
</dbReference>
<dbReference type="Pfam" id="PF01323">
    <property type="entry name" value="DSBA"/>
    <property type="match status" value="1"/>
</dbReference>
<feature type="domain" description="DSBA-like thioredoxin" evidence="1">
    <location>
        <begin position="10"/>
        <end position="181"/>
    </location>
</feature>
<proteinExistence type="predicted"/>
<dbReference type="PANTHER" id="PTHR13887">
    <property type="entry name" value="GLUTATHIONE S-TRANSFERASE KAPPA"/>
    <property type="match status" value="1"/>
</dbReference>
<dbReference type="RefSeq" id="WP_348397807.1">
    <property type="nucleotide sequence ID" value="NZ_CP136600.1"/>
</dbReference>
<dbReference type="InterPro" id="IPR001853">
    <property type="entry name" value="DSBA-like_thioredoxin_dom"/>
</dbReference>
<dbReference type="Proteomes" id="UP001301442">
    <property type="component" value="Chromosome"/>
</dbReference>
<dbReference type="Gene3D" id="1.10.472.60">
    <property type="entry name" value="putative protein disulfide isomerase domain"/>
    <property type="match status" value="1"/>
</dbReference>
<reference evidence="2 3" key="1">
    <citation type="submission" date="2023-09" db="EMBL/GenBank/DDBJ databases">
        <authorList>
            <person name="Qi X."/>
        </authorList>
    </citation>
    <scope>NUCLEOTIDE SEQUENCE [LARGE SCALE GENOMIC DNA]</scope>
    <source>
        <strain evidence="2 3">S1-1</strain>
    </source>
</reference>
<evidence type="ECO:0000259" key="1">
    <source>
        <dbReference type="Pfam" id="PF01323"/>
    </source>
</evidence>
<dbReference type="InterPro" id="IPR036249">
    <property type="entry name" value="Thioredoxin-like_sf"/>
</dbReference>
<sequence>MIKPVLYYIYDPMCSWCWGYRPTWQALQEKLKSTIEVQYRVGGLAPDSNEAMSIEMQHFLQQTWHKIAAQLGTEFNFDFWTQCQPIRSTYPACRAVLIAREYNLEQDMYLAIQQAYYLQAKNPANIDTLVNIAAELGLDVVKFEKKILSEDIQLQLTDEVAFVRNMPIQGFPSLVLSINGELKSIAIDYQHWQVSYEAVIAYLPTEQVNLS</sequence>
<organism evidence="2 3">
    <name type="scientific">Thalassotalea fonticola</name>
    <dbReference type="NCBI Taxonomy" id="3065649"/>
    <lineage>
        <taxon>Bacteria</taxon>
        <taxon>Pseudomonadati</taxon>
        <taxon>Pseudomonadota</taxon>
        <taxon>Gammaproteobacteria</taxon>
        <taxon>Alteromonadales</taxon>
        <taxon>Colwelliaceae</taxon>
        <taxon>Thalassotalea</taxon>
    </lineage>
</organism>
<keyword evidence="3" id="KW-1185">Reference proteome</keyword>
<dbReference type="CDD" id="cd03025">
    <property type="entry name" value="DsbA_FrnE_like"/>
    <property type="match status" value="1"/>
</dbReference>